<evidence type="ECO:0000313" key="4">
    <source>
        <dbReference type="Proteomes" id="UP000190852"/>
    </source>
</evidence>
<accession>A0A1T5B7N5</accession>
<gene>
    <name evidence="3" type="ORF">SAMN05660349_01125</name>
</gene>
<feature type="coiled-coil region" evidence="1">
    <location>
        <begin position="141"/>
        <end position="171"/>
    </location>
</feature>
<dbReference type="AlphaFoldDB" id="A0A1T5B7N5"/>
<keyword evidence="2" id="KW-1133">Transmembrane helix</keyword>
<evidence type="ECO:0000256" key="2">
    <source>
        <dbReference type="SAM" id="Phobius"/>
    </source>
</evidence>
<evidence type="ECO:0000256" key="1">
    <source>
        <dbReference type="SAM" id="Coils"/>
    </source>
</evidence>
<dbReference type="EMBL" id="FUYQ01000006">
    <property type="protein sequence ID" value="SKB43281.1"/>
    <property type="molecule type" value="Genomic_DNA"/>
</dbReference>
<keyword evidence="2" id="KW-0472">Membrane</keyword>
<dbReference type="RefSeq" id="WP_079682774.1">
    <property type="nucleotide sequence ID" value="NZ_FUYQ01000006.1"/>
</dbReference>
<organism evidence="3 4">
    <name type="scientific">Parabacteroides chartae</name>
    <dbReference type="NCBI Taxonomy" id="1037355"/>
    <lineage>
        <taxon>Bacteria</taxon>
        <taxon>Pseudomonadati</taxon>
        <taxon>Bacteroidota</taxon>
        <taxon>Bacteroidia</taxon>
        <taxon>Bacteroidales</taxon>
        <taxon>Tannerellaceae</taxon>
        <taxon>Parabacteroides</taxon>
    </lineage>
</organism>
<dbReference type="Proteomes" id="UP000190852">
    <property type="component" value="Unassembled WGS sequence"/>
</dbReference>
<protein>
    <submittedName>
        <fullName evidence="3">Uncharacterized protein</fullName>
    </submittedName>
</protein>
<keyword evidence="4" id="KW-1185">Reference proteome</keyword>
<sequence>MKRFPLKSITRIKKHNLQLEVKSILLNNSWFVFSDTGEKIVFMFRSNSELLIDINGKVCKGNWELLAANILLIDMGSEFYFYKATFVEKQFLALSLDESNDYLILIEEGFKNQLALNSTERIDHYLENKYIIQPELEQRRIEKIREEIIRLEEENKIQQQKTNEQERIKKEKKFKIVALTFCLISFVLNIIYSLIISLIISHIALVIPTFKHINPISSFISIVVLFVPLPEFCAAFIAYYINDVDKINNEFNMFLLMYIINIAIRYSIEIYIGFLVLS</sequence>
<feature type="transmembrane region" description="Helical" evidence="2">
    <location>
        <begin position="176"/>
        <end position="207"/>
    </location>
</feature>
<feature type="transmembrane region" description="Helical" evidence="2">
    <location>
        <begin position="253"/>
        <end position="277"/>
    </location>
</feature>
<proteinExistence type="predicted"/>
<feature type="transmembrane region" description="Helical" evidence="2">
    <location>
        <begin position="219"/>
        <end position="241"/>
    </location>
</feature>
<keyword evidence="1" id="KW-0175">Coiled coil</keyword>
<keyword evidence="2" id="KW-0812">Transmembrane</keyword>
<evidence type="ECO:0000313" key="3">
    <source>
        <dbReference type="EMBL" id="SKB43281.1"/>
    </source>
</evidence>
<reference evidence="4" key="1">
    <citation type="submission" date="2017-02" db="EMBL/GenBank/DDBJ databases">
        <authorList>
            <person name="Varghese N."/>
            <person name="Submissions S."/>
        </authorList>
    </citation>
    <scope>NUCLEOTIDE SEQUENCE [LARGE SCALE GENOMIC DNA]</scope>
    <source>
        <strain evidence="4">DSM 24967</strain>
    </source>
</reference>
<name>A0A1T5B7N5_9BACT</name>